<accession>A0A0B7NJ01</accession>
<keyword evidence="2" id="KW-1185">Reference proteome</keyword>
<feature type="non-terminal residue" evidence="1">
    <location>
        <position position="1"/>
    </location>
</feature>
<organism evidence="1 2">
    <name type="scientific">Parasitella parasitica</name>
    <dbReference type="NCBI Taxonomy" id="35722"/>
    <lineage>
        <taxon>Eukaryota</taxon>
        <taxon>Fungi</taxon>
        <taxon>Fungi incertae sedis</taxon>
        <taxon>Mucoromycota</taxon>
        <taxon>Mucoromycotina</taxon>
        <taxon>Mucoromycetes</taxon>
        <taxon>Mucorales</taxon>
        <taxon>Mucorineae</taxon>
        <taxon>Mucoraceae</taxon>
        <taxon>Parasitella</taxon>
    </lineage>
</organism>
<sequence>LASSRALDLGVPKDHIVTLGNWAYSSTFENHYQRNQMAQVDFTSTVLSEPPDQFYDASDDLDSGSA</sequence>
<evidence type="ECO:0000313" key="2">
    <source>
        <dbReference type="Proteomes" id="UP000054107"/>
    </source>
</evidence>
<protein>
    <submittedName>
        <fullName evidence="1">Uncharacterized protein</fullName>
    </submittedName>
</protein>
<dbReference type="EMBL" id="LN732319">
    <property type="protein sequence ID" value="CEP15474.1"/>
    <property type="molecule type" value="Genomic_DNA"/>
</dbReference>
<name>A0A0B7NJ01_9FUNG</name>
<dbReference type="AlphaFoldDB" id="A0A0B7NJ01"/>
<dbReference type="OrthoDB" id="2239391at2759"/>
<dbReference type="Proteomes" id="UP000054107">
    <property type="component" value="Unassembled WGS sequence"/>
</dbReference>
<reference evidence="1 2" key="1">
    <citation type="submission" date="2014-09" db="EMBL/GenBank/DDBJ databases">
        <authorList>
            <person name="Ellenberger Sabrina"/>
        </authorList>
    </citation>
    <scope>NUCLEOTIDE SEQUENCE [LARGE SCALE GENOMIC DNA]</scope>
    <source>
        <strain evidence="1 2">CBS 412.66</strain>
    </source>
</reference>
<gene>
    <name evidence="1" type="primary">PARPA_09693.1 scaffold 37924</name>
</gene>
<evidence type="ECO:0000313" key="1">
    <source>
        <dbReference type="EMBL" id="CEP15474.1"/>
    </source>
</evidence>
<proteinExistence type="predicted"/>